<feature type="signal peptide" evidence="1">
    <location>
        <begin position="1"/>
        <end position="22"/>
    </location>
</feature>
<accession>A0A8C6MG26</accession>
<dbReference type="InterPro" id="IPR009079">
    <property type="entry name" value="4_helix_cytokine-like_core"/>
</dbReference>
<name>A0A8C6MG26_NOTFU</name>
<feature type="chain" id="PRO_5034902082" evidence="1">
    <location>
        <begin position="23"/>
        <end position="189"/>
    </location>
</feature>
<organism evidence="2 3">
    <name type="scientific">Nothobranchius furzeri</name>
    <name type="common">Turquoise killifish</name>
    <dbReference type="NCBI Taxonomy" id="105023"/>
    <lineage>
        <taxon>Eukaryota</taxon>
        <taxon>Metazoa</taxon>
        <taxon>Chordata</taxon>
        <taxon>Craniata</taxon>
        <taxon>Vertebrata</taxon>
        <taxon>Euteleostomi</taxon>
        <taxon>Actinopterygii</taxon>
        <taxon>Neopterygii</taxon>
        <taxon>Teleostei</taxon>
        <taxon>Neoteleostei</taxon>
        <taxon>Acanthomorphata</taxon>
        <taxon>Ovalentaria</taxon>
        <taxon>Atherinomorphae</taxon>
        <taxon>Cyprinodontiformes</taxon>
        <taxon>Nothobranchiidae</taxon>
        <taxon>Nothobranchius</taxon>
    </lineage>
</organism>
<dbReference type="SUPFAM" id="SSF47266">
    <property type="entry name" value="4-helical cytokines"/>
    <property type="match status" value="1"/>
</dbReference>
<reference evidence="2" key="3">
    <citation type="submission" date="2025-09" db="UniProtKB">
        <authorList>
            <consortium name="Ensembl"/>
        </authorList>
    </citation>
    <scope>IDENTIFICATION</scope>
</reference>
<reference evidence="2" key="2">
    <citation type="submission" date="2025-08" db="UniProtKB">
        <authorList>
            <consortium name="Ensembl"/>
        </authorList>
    </citation>
    <scope>IDENTIFICATION</scope>
</reference>
<dbReference type="Proteomes" id="UP000694548">
    <property type="component" value="Chromosome sgr14"/>
</dbReference>
<keyword evidence="3" id="KW-1185">Reference proteome</keyword>
<evidence type="ECO:0000313" key="3">
    <source>
        <dbReference type="Proteomes" id="UP000694548"/>
    </source>
</evidence>
<evidence type="ECO:0000256" key="1">
    <source>
        <dbReference type="SAM" id="SignalP"/>
    </source>
</evidence>
<dbReference type="GeneTree" id="ENSGT00940000176891"/>
<evidence type="ECO:0000313" key="2">
    <source>
        <dbReference type="Ensembl" id="ENSNFUP00015033256.1"/>
    </source>
</evidence>
<keyword evidence="1" id="KW-0732">Signal</keyword>
<dbReference type="AlphaFoldDB" id="A0A8C6MG26"/>
<proteinExistence type="predicted"/>
<sequence>MMPSSVLLVPLQLCCLIVMMVSMPTCKLPGNVIQPTHALLEDMGDAFPAQCRQFNGKIQFPAPPFSGGPATHPQCHWTSLVVYESLRGAELIFLQYELPKGEGGVTWDEQKLEQFRNLQDRLVQDHLCVSIRTRSSSGLLSPYFNNVTAVVEQTDSAVCGWESLRRDLLKVLKVALHRHHSCFNWTRAH</sequence>
<dbReference type="Gene3D" id="1.20.1250.10">
    <property type="match status" value="1"/>
</dbReference>
<reference evidence="2" key="1">
    <citation type="submission" date="2014-08" db="EMBL/GenBank/DDBJ databases">
        <authorList>
            <person name="Senf B."/>
            <person name="Petzold A."/>
            <person name="Downie B.R."/>
            <person name="Koch P."/>
            <person name="Platzer M."/>
        </authorList>
    </citation>
    <scope>NUCLEOTIDE SEQUENCE [LARGE SCALE GENOMIC DNA]</scope>
    <source>
        <strain evidence="2">GRZ</strain>
    </source>
</reference>
<dbReference type="Ensembl" id="ENSNFUT00015034753.1">
    <property type="protein sequence ID" value="ENSNFUP00015033256.1"/>
    <property type="gene ID" value="ENSNFUG00015016278.1"/>
</dbReference>
<protein>
    <submittedName>
        <fullName evidence="2">Uncharacterized protein</fullName>
    </submittedName>
</protein>